<keyword evidence="1" id="KW-1133">Transmembrane helix</keyword>
<dbReference type="eggNOG" id="COG5349">
    <property type="taxonomic scope" value="Bacteria"/>
</dbReference>
<evidence type="ECO:0008006" key="4">
    <source>
        <dbReference type="Google" id="ProtNLM"/>
    </source>
</evidence>
<organism evidence="2 3">
    <name type="scientific">Sporocytophaga myxococcoides</name>
    <dbReference type="NCBI Taxonomy" id="153721"/>
    <lineage>
        <taxon>Bacteria</taxon>
        <taxon>Pseudomonadati</taxon>
        <taxon>Bacteroidota</taxon>
        <taxon>Cytophagia</taxon>
        <taxon>Cytophagales</taxon>
        <taxon>Cytophagaceae</taxon>
        <taxon>Sporocytophaga</taxon>
    </lineage>
</organism>
<keyword evidence="1" id="KW-0472">Membrane</keyword>
<evidence type="ECO:0000256" key="1">
    <source>
        <dbReference type="SAM" id="Phobius"/>
    </source>
</evidence>
<comment type="caution">
    <text evidence="2">The sequence shown here is derived from an EMBL/GenBank/DDBJ whole genome shotgun (WGS) entry which is preliminary data.</text>
</comment>
<dbReference type="EMBL" id="BBLT01000006">
    <property type="protein sequence ID" value="GAL85843.1"/>
    <property type="molecule type" value="Genomic_DNA"/>
</dbReference>
<gene>
    <name evidence="2" type="ORF">MYP_3072</name>
</gene>
<evidence type="ECO:0000313" key="2">
    <source>
        <dbReference type="EMBL" id="GAL85843.1"/>
    </source>
</evidence>
<accession>A0A098LID3</accession>
<dbReference type="OrthoDB" id="9790326at2"/>
<dbReference type="Proteomes" id="UP000030185">
    <property type="component" value="Unassembled WGS sequence"/>
</dbReference>
<dbReference type="AlphaFoldDB" id="A0A098LID3"/>
<feature type="transmembrane region" description="Helical" evidence="1">
    <location>
        <begin position="84"/>
        <end position="101"/>
    </location>
</feature>
<dbReference type="STRING" id="153721.MYP_3072"/>
<name>A0A098LID3_9BACT</name>
<keyword evidence="3" id="KW-1185">Reference proteome</keyword>
<evidence type="ECO:0000313" key="3">
    <source>
        <dbReference type="Proteomes" id="UP000030185"/>
    </source>
</evidence>
<reference evidence="2 3" key="1">
    <citation type="submission" date="2014-09" db="EMBL/GenBank/DDBJ databases">
        <title>Sporocytophaga myxococcoides PG-01 genome sequencing.</title>
        <authorList>
            <person name="Liu L."/>
            <person name="Gao P.J."/>
            <person name="Chen G.J."/>
            <person name="Wang L.S."/>
        </authorList>
    </citation>
    <scope>NUCLEOTIDE SEQUENCE [LARGE SCALE GENOMIC DNA]</scope>
    <source>
        <strain evidence="2 3">PG-01</strain>
    </source>
</reference>
<protein>
    <recommendedName>
        <fullName evidence="4">DUF983 domain-containing protein</fullName>
    </recommendedName>
</protein>
<proteinExistence type="predicted"/>
<feature type="transmembrane region" description="Helical" evidence="1">
    <location>
        <begin position="50"/>
        <end position="72"/>
    </location>
</feature>
<sequence length="116" mass="13596">MALIHILKDRCPYCHEGLIFKNPNLFSYRSGEMNNDCPNCKARFMREPGYFWGSMYVSYGLGTAEAFITYFICRLFGTGMFDMINLWAIILVIILLSPFNFRFSRVIWLYLFSGID</sequence>
<keyword evidence="1" id="KW-0812">Transmembrane</keyword>
<dbReference type="RefSeq" id="WP_045464874.1">
    <property type="nucleotide sequence ID" value="NZ_BBLT01000006.1"/>
</dbReference>